<dbReference type="GO" id="GO:0003700">
    <property type="term" value="F:DNA-binding transcription factor activity"/>
    <property type="evidence" value="ECO:0007669"/>
    <property type="project" value="InterPro"/>
</dbReference>
<keyword evidence="2" id="KW-0238">DNA-binding</keyword>
<reference evidence="5" key="2">
    <citation type="submission" date="2020-09" db="EMBL/GenBank/DDBJ databases">
        <authorList>
            <person name="Sun Q."/>
            <person name="Zhou Y."/>
        </authorList>
    </citation>
    <scope>NUCLEOTIDE SEQUENCE</scope>
    <source>
        <strain evidence="5">CGMCC 4.7299</strain>
    </source>
</reference>
<dbReference type="PRINTS" id="PR00035">
    <property type="entry name" value="HTHGNTR"/>
</dbReference>
<sequence length="250" mass="26951">MTGRTPKYRTIAEDLTRRIGSGELAPGSTLPPQKQLSSAYGVTLATLRQALQQLEDDGLISQEPGRGTFVTGPRLAYRLDTLRGLAEDLRAQGRTVTTRVLDRRRSRPPAWVAAVLGTAQTHPVLRLCRLRLLSGRPAVHQVSWVPDPFASELADVDLGGPSLYAILAERGVVVHRASESVRPGLLDEDIAAMLGQPVGTPVFVSDRITYGLDGRPVLVDRATIPGSVMEIRAERAATGVSLQWSHTPGA</sequence>
<dbReference type="SMART" id="SM00866">
    <property type="entry name" value="UTRA"/>
    <property type="match status" value="1"/>
</dbReference>
<proteinExistence type="predicted"/>
<dbReference type="InterPro" id="IPR036388">
    <property type="entry name" value="WH-like_DNA-bd_sf"/>
</dbReference>
<dbReference type="InterPro" id="IPR036390">
    <property type="entry name" value="WH_DNA-bd_sf"/>
</dbReference>
<dbReference type="GO" id="GO:0003677">
    <property type="term" value="F:DNA binding"/>
    <property type="evidence" value="ECO:0007669"/>
    <property type="project" value="UniProtKB-KW"/>
</dbReference>
<dbReference type="Pfam" id="PF07702">
    <property type="entry name" value="UTRA"/>
    <property type="match status" value="1"/>
</dbReference>
<dbReference type="InterPro" id="IPR011663">
    <property type="entry name" value="UTRA"/>
</dbReference>
<evidence type="ECO:0000313" key="6">
    <source>
        <dbReference type="Proteomes" id="UP000656042"/>
    </source>
</evidence>
<evidence type="ECO:0000256" key="3">
    <source>
        <dbReference type="ARBA" id="ARBA00023163"/>
    </source>
</evidence>
<dbReference type="Gene3D" id="1.10.10.10">
    <property type="entry name" value="Winged helix-like DNA-binding domain superfamily/Winged helix DNA-binding domain"/>
    <property type="match status" value="1"/>
</dbReference>
<dbReference type="AlphaFoldDB" id="A0A8J3C1T3"/>
<dbReference type="Proteomes" id="UP000656042">
    <property type="component" value="Unassembled WGS sequence"/>
</dbReference>
<dbReference type="PANTHER" id="PTHR44846:SF1">
    <property type="entry name" value="MANNOSYL-D-GLYCERATE TRANSPORT_METABOLISM SYSTEM REPRESSOR MNGR-RELATED"/>
    <property type="match status" value="1"/>
</dbReference>
<keyword evidence="6" id="KW-1185">Reference proteome</keyword>
<dbReference type="InterPro" id="IPR050679">
    <property type="entry name" value="Bact_HTH_transcr_reg"/>
</dbReference>
<evidence type="ECO:0000256" key="1">
    <source>
        <dbReference type="ARBA" id="ARBA00023015"/>
    </source>
</evidence>
<gene>
    <name evidence="5" type="primary">yvoA</name>
    <name evidence="5" type="ORF">GCM10012284_34980</name>
</gene>
<organism evidence="5 6">
    <name type="scientific">Mangrovihabitans endophyticus</name>
    <dbReference type="NCBI Taxonomy" id="1751298"/>
    <lineage>
        <taxon>Bacteria</taxon>
        <taxon>Bacillati</taxon>
        <taxon>Actinomycetota</taxon>
        <taxon>Actinomycetes</taxon>
        <taxon>Micromonosporales</taxon>
        <taxon>Micromonosporaceae</taxon>
        <taxon>Mangrovihabitans</taxon>
    </lineage>
</organism>
<name>A0A8J3C1T3_9ACTN</name>
<keyword evidence="3" id="KW-0804">Transcription</keyword>
<dbReference type="InterPro" id="IPR028978">
    <property type="entry name" value="Chorismate_lyase_/UTRA_dom_sf"/>
</dbReference>
<dbReference type="EMBL" id="BMMX01000015">
    <property type="protein sequence ID" value="GGK97738.1"/>
    <property type="molecule type" value="Genomic_DNA"/>
</dbReference>
<evidence type="ECO:0000256" key="2">
    <source>
        <dbReference type="ARBA" id="ARBA00023125"/>
    </source>
</evidence>
<dbReference type="SMART" id="SM00345">
    <property type="entry name" value="HTH_GNTR"/>
    <property type="match status" value="1"/>
</dbReference>
<reference evidence="5" key="1">
    <citation type="journal article" date="2014" name="Int. J. Syst. Evol. Microbiol.">
        <title>Complete genome sequence of Corynebacterium casei LMG S-19264T (=DSM 44701T), isolated from a smear-ripened cheese.</title>
        <authorList>
            <consortium name="US DOE Joint Genome Institute (JGI-PGF)"/>
            <person name="Walter F."/>
            <person name="Albersmeier A."/>
            <person name="Kalinowski J."/>
            <person name="Ruckert C."/>
        </authorList>
    </citation>
    <scope>NUCLEOTIDE SEQUENCE</scope>
    <source>
        <strain evidence="5">CGMCC 4.7299</strain>
    </source>
</reference>
<dbReference type="SUPFAM" id="SSF46785">
    <property type="entry name" value="Winged helix' DNA-binding domain"/>
    <property type="match status" value="1"/>
</dbReference>
<comment type="caution">
    <text evidence="5">The sequence shown here is derived from an EMBL/GenBank/DDBJ whole genome shotgun (WGS) entry which is preliminary data.</text>
</comment>
<evidence type="ECO:0000259" key="4">
    <source>
        <dbReference type="PROSITE" id="PS50949"/>
    </source>
</evidence>
<dbReference type="Pfam" id="PF00392">
    <property type="entry name" value="GntR"/>
    <property type="match status" value="1"/>
</dbReference>
<dbReference type="RefSeq" id="WP_189080288.1">
    <property type="nucleotide sequence ID" value="NZ_BMMX01000015.1"/>
</dbReference>
<evidence type="ECO:0000313" key="5">
    <source>
        <dbReference type="EMBL" id="GGK97738.1"/>
    </source>
</evidence>
<dbReference type="CDD" id="cd07377">
    <property type="entry name" value="WHTH_GntR"/>
    <property type="match status" value="1"/>
</dbReference>
<dbReference type="PANTHER" id="PTHR44846">
    <property type="entry name" value="MANNOSYL-D-GLYCERATE TRANSPORT/METABOLISM SYSTEM REPRESSOR MNGR-RELATED"/>
    <property type="match status" value="1"/>
</dbReference>
<dbReference type="PROSITE" id="PS50949">
    <property type="entry name" value="HTH_GNTR"/>
    <property type="match status" value="1"/>
</dbReference>
<accession>A0A8J3C1T3</accession>
<dbReference type="InterPro" id="IPR000524">
    <property type="entry name" value="Tscrpt_reg_HTH_GntR"/>
</dbReference>
<keyword evidence="1" id="KW-0805">Transcription regulation</keyword>
<protein>
    <submittedName>
        <fullName evidence="5">HTH-type transcriptional repressor YvoA</fullName>
    </submittedName>
</protein>
<dbReference type="SUPFAM" id="SSF64288">
    <property type="entry name" value="Chorismate lyase-like"/>
    <property type="match status" value="1"/>
</dbReference>
<dbReference type="Gene3D" id="3.40.1410.10">
    <property type="entry name" value="Chorismate lyase-like"/>
    <property type="match status" value="1"/>
</dbReference>
<dbReference type="GO" id="GO:0045892">
    <property type="term" value="P:negative regulation of DNA-templated transcription"/>
    <property type="evidence" value="ECO:0007669"/>
    <property type="project" value="TreeGrafter"/>
</dbReference>
<feature type="domain" description="HTH gntR-type" evidence="4">
    <location>
        <begin position="5"/>
        <end position="73"/>
    </location>
</feature>